<dbReference type="SUPFAM" id="SSF47203">
    <property type="entry name" value="Acyl-CoA dehydrogenase C-terminal domain-like"/>
    <property type="match status" value="1"/>
</dbReference>
<name>A0A2J6PK87_9HELO</name>
<dbReference type="InterPro" id="IPR009100">
    <property type="entry name" value="AcylCoA_DH/oxidase_NM_dom_sf"/>
</dbReference>
<dbReference type="PANTHER" id="PTHR42707">
    <property type="entry name" value="ACYL-COA DEHYDROGENASE"/>
    <property type="match status" value="1"/>
</dbReference>
<evidence type="ECO:0000256" key="3">
    <source>
        <dbReference type="ARBA" id="ARBA00022827"/>
    </source>
</evidence>
<feature type="domain" description="Acyl-CoA dehydrogenase/oxidase C-terminal" evidence="4">
    <location>
        <begin position="431"/>
        <end position="497"/>
    </location>
</feature>
<reference evidence="6 7" key="1">
    <citation type="submission" date="2016-05" db="EMBL/GenBank/DDBJ databases">
        <title>A degradative enzymes factory behind the ericoid mycorrhizal symbiosis.</title>
        <authorList>
            <consortium name="DOE Joint Genome Institute"/>
            <person name="Martino E."/>
            <person name="Morin E."/>
            <person name="Grelet G."/>
            <person name="Kuo A."/>
            <person name="Kohler A."/>
            <person name="Daghino S."/>
            <person name="Barry K."/>
            <person name="Choi C."/>
            <person name="Cichocki N."/>
            <person name="Clum A."/>
            <person name="Copeland A."/>
            <person name="Hainaut M."/>
            <person name="Haridas S."/>
            <person name="Labutti K."/>
            <person name="Lindquist E."/>
            <person name="Lipzen A."/>
            <person name="Khouja H.-R."/>
            <person name="Murat C."/>
            <person name="Ohm R."/>
            <person name="Olson A."/>
            <person name="Spatafora J."/>
            <person name="Veneault-Fourrey C."/>
            <person name="Henrissat B."/>
            <person name="Grigoriev I."/>
            <person name="Martin F."/>
            <person name="Perotto S."/>
        </authorList>
    </citation>
    <scope>NUCLEOTIDE SEQUENCE [LARGE SCALE GENOMIC DNA]</scope>
    <source>
        <strain evidence="6 7">UAMH 7357</strain>
    </source>
</reference>
<dbReference type="Gene3D" id="1.20.140.10">
    <property type="entry name" value="Butyryl-CoA Dehydrogenase, subunit A, domain 3"/>
    <property type="match status" value="1"/>
</dbReference>
<dbReference type="Pfam" id="PF18158">
    <property type="entry name" value="AidB_N"/>
    <property type="match status" value="1"/>
</dbReference>
<keyword evidence="3" id="KW-0274">FAD</keyword>
<dbReference type="InterPro" id="IPR041504">
    <property type="entry name" value="AidB_N"/>
</dbReference>
<protein>
    <submittedName>
        <fullName evidence="6">Acyl-CoA dehydrogenase/oxidase C-terminal</fullName>
    </submittedName>
</protein>
<dbReference type="InterPro" id="IPR009075">
    <property type="entry name" value="AcylCo_DH/oxidase_C"/>
</dbReference>
<dbReference type="PANTHER" id="PTHR42707:SF2">
    <property type="entry name" value="ACD11 DEHYDROGENASE"/>
    <property type="match status" value="1"/>
</dbReference>
<evidence type="ECO:0000313" key="6">
    <source>
        <dbReference type="EMBL" id="PMD14440.1"/>
    </source>
</evidence>
<evidence type="ECO:0000259" key="4">
    <source>
        <dbReference type="Pfam" id="PF00441"/>
    </source>
</evidence>
<dbReference type="InterPro" id="IPR036250">
    <property type="entry name" value="AcylCo_DH-like_C"/>
</dbReference>
<dbReference type="AlphaFoldDB" id="A0A2J6PK87"/>
<dbReference type="OrthoDB" id="10251155at2759"/>
<dbReference type="EMBL" id="KZ613522">
    <property type="protein sequence ID" value="PMD14440.1"/>
    <property type="molecule type" value="Genomic_DNA"/>
</dbReference>
<organism evidence="6 7">
    <name type="scientific">Hyaloscypha hepaticicola</name>
    <dbReference type="NCBI Taxonomy" id="2082293"/>
    <lineage>
        <taxon>Eukaryota</taxon>
        <taxon>Fungi</taxon>
        <taxon>Dikarya</taxon>
        <taxon>Ascomycota</taxon>
        <taxon>Pezizomycotina</taxon>
        <taxon>Leotiomycetes</taxon>
        <taxon>Helotiales</taxon>
        <taxon>Hyaloscyphaceae</taxon>
        <taxon>Hyaloscypha</taxon>
    </lineage>
</organism>
<feature type="domain" description="Adaptive response protein AidB N-terminal" evidence="5">
    <location>
        <begin position="24"/>
        <end position="161"/>
    </location>
</feature>
<keyword evidence="7" id="KW-1185">Reference proteome</keyword>
<dbReference type="SUPFAM" id="SSF56645">
    <property type="entry name" value="Acyl-CoA dehydrogenase NM domain-like"/>
    <property type="match status" value="1"/>
</dbReference>
<proteinExistence type="inferred from homology"/>
<evidence type="ECO:0000256" key="1">
    <source>
        <dbReference type="ARBA" id="ARBA00009347"/>
    </source>
</evidence>
<evidence type="ECO:0000313" key="7">
    <source>
        <dbReference type="Proteomes" id="UP000235672"/>
    </source>
</evidence>
<keyword evidence="2" id="KW-0285">Flavoprotein</keyword>
<evidence type="ECO:0000259" key="5">
    <source>
        <dbReference type="Pfam" id="PF18158"/>
    </source>
</evidence>
<dbReference type="Pfam" id="PF00441">
    <property type="entry name" value="Acyl-CoA_dh_1"/>
    <property type="match status" value="1"/>
</dbReference>
<dbReference type="Proteomes" id="UP000235672">
    <property type="component" value="Unassembled WGS sequence"/>
</dbReference>
<gene>
    <name evidence="6" type="ORF">NA56DRAFT_651007</name>
</gene>
<dbReference type="STRING" id="1745343.A0A2J6PK87"/>
<dbReference type="Gene3D" id="2.40.110.20">
    <property type="match status" value="1"/>
</dbReference>
<dbReference type="GO" id="GO:0003995">
    <property type="term" value="F:acyl-CoA dehydrogenase activity"/>
    <property type="evidence" value="ECO:0007669"/>
    <property type="project" value="TreeGrafter"/>
</dbReference>
<accession>A0A2J6PK87</accession>
<comment type="similarity">
    <text evidence="1">Belongs to the acyl-CoA dehydrogenase family.</text>
</comment>
<dbReference type="InterPro" id="IPR052904">
    <property type="entry name" value="Acyl-CoA_dehydrogenase-like"/>
</dbReference>
<evidence type="ECO:0000256" key="2">
    <source>
        <dbReference type="ARBA" id="ARBA00022630"/>
    </source>
</evidence>
<sequence length="638" mass="70604">MASAQRKPSSANDGFFQTVPTILNQFHDDVYLLRALKLFLPKHVIESVTPELAKFGEEIISKRIFDWVTDAERNVPYVRGGGRDAFGRKTSELVVSEGWRNLQNFGIENGIVATGYEHKYNESTRVVQMAKIHLYTGSNANVMCPSAMSDGAAKLLKTHLASMNLDPATRRVFQDAYNRLTSRDPQKAWTSGQWMTERSGGSDVSGTETLAIYSPFDDGSASDIPLGPWRIDGFKWFSSATDSSMTILLAQTPKGLSTFFAPIYRIPSTTSTSQNTKESNGIFIQRLKNKFGTKSLPTAELELSGTRGYLIGKEGQGIQEISAVLNITRLYSAVSAVGYLGRGLAIARSFAKVREIGAGKGRRLMLKNSPLHMNTMANITSEYHSLMLFTFFGAWLLGISEQDPVPGPTEGFLSRARLQPDDNADIQLLLRVLFPVLKASVCKRSIHALQECMEALGGVGYLDNTENESINISRIYRDCCVLSIWEGTTDVLASDTLRVLSGRTGNDVLNAMDRWVSKALVKESGHPEFARGRVDIISTWSTLRDKVRRESHEQLLPYARSILFQVADVIMGVLLIVDAENDLKTSTTELCFRYLKGHSLSGGDASGNDSEPKRSLKLNQEIVFGDNMEIYLNSQSKL</sequence>